<organism evidence="1 2">
    <name type="scientific">Symbiobacterium thermophilum (strain DSM 24528 / JCM 14929 / IAM 14863 / T)</name>
    <dbReference type="NCBI Taxonomy" id="292459"/>
    <lineage>
        <taxon>Bacteria</taxon>
        <taxon>Bacillati</taxon>
        <taxon>Bacillota</taxon>
        <taxon>Clostridia</taxon>
        <taxon>Eubacteriales</taxon>
        <taxon>Symbiobacteriaceae</taxon>
        <taxon>Symbiobacterium</taxon>
    </lineage>
</organism>
<sequence length="184" mass="21408">MIGSSGSGKTTLARELAMRLGVPHIEADALYWGPNWTPAQPDEFHRRVDQATAGDRWAFDGNYSVVHRLVWSRADTVIWLDYPLGIILWRLLRRSVRRSVLGEELWNGNRESLWKHLLPRDSLFYWVLTTHRRRRQRYEATLQQPEYAHLRFIRLRSPRDTAKWLASVPTTATLREDAGASTSS</sequence>
<keyword evidence="2" id="KW-1185">Reference proteome</keyword>
<dbReference type="STRING" id="292459.STH2305"/>
<dbReference type="Proteomes" id="UP000000417">
    <property type="component" value="Chromosome"/>
</dbReference>
<dbReference type="PANTHER" id="PTHR37816:SF1">
    <property type="entry name" value="TOXIN"/>
    <property type="match status" value="1"/>
</dbReference>
<dbReference type="AlphaFoldDB" id="Q67M06"/>
<dbReference type="eggNOG" id="COG0563">
    <property type="taxonomic scope" value="Bacteria"/>
</dbReference>
<dbReference type="PANTHER" id="PTHR37816">
    <property type="entry name" value="YALI0E33011P"/>
    <property type="match status" value="1"/>
</dbReference>
<dbReference type="HOGENOM" id="CLU_092618_1_1_9"/>
<evidence type="ECO:0008006" key="3">
    <source>
        <dbReference type="Google" id="ProtNLM"/>
    </source>
</evidence>
<dbReference type="SUPFAM" id="SSF52540">
    <property type="entry name" value="P-loop containing nucleoside triphosphate hydrolases"/>
    <property type="match status" value="1"/>
</dbReference>
<dbReference type="EMBL" id="AP006840">
    <property type="protein sequence ID" value="BAD41290.1"/>
    <property type="molecule type" value="Genomic_DNA"/>
</dbReference>
<accession>Q67M06</accession>
<gene>
    <name evidence="1" type="ordered locus">STH2305</name>
</gene>
<dbReference type="InterPro" id="IPR052922">
    <property type="entry name" value="Cytidylate_Kinase-2"/>
</dbReference>
<protein>
    <recommendedName>
        <fullName evidence="3">Adenylate kinase</fullName>
    </recommendedName>
</protein>
<proteinExistence type="predicted"/>
<evidence type="ECO:0000313" key="1">
    <source>
        <dbReference type="EMBL" id="BAD41290.1"/>
    </source>
</evidence>
<dbReference type="Gene3D" id="3.40.50.300">
    <property type="entry name" value="P-loop containing nucleotide triphosphate hydrolases"/>
    <property type="match status" value="1"/>
</dbReference>
<name>Q67M06_SYMTH</name>
<dbReference type="KEGG" id="sth:STH2305"/>
<dbReference type="InterPro" id="IPR027417">
    <property type="entry name" value="P-loop_NTPase"/>
</dbReference>
<reference evidence="1 2" key="1">
    <citation type="journal article" date="2004" name="Nucleic Acids Res.">
        <title>Genome sequence of Symbiobacterium thermophilum, an uncultivable bacterium that depends on microbial commensalism.</title>
        <authorList>
            <person name="Ueda K."/>
            <person name="Yamashita A."/>
            <person name="Ishikawa J."/>
            <person name="Shimada M."/>
            <person name="Watsuji T."/>
            <person name="Morimura K."/>
            <person name="Ikeda H."/>
            <person name="Hattori M."/>
            <person name="Beppu T."/>
        </authorList>
    </citation>
    <scope>NUCLEOTIDE SEQUENCE [LARGE SCALE GENOMIC DNA]</scope>
    <source>
        <strain evidence="2">T / IAM 14863</strain>
    </source>
</reference>
<evidence type="ECO:0000313" key="2">
    <source>
        <dbReference type="Proteomes" id="UP000000417"/>
    </source>
</evidence>